<evidence type="ECO:0000313" key="2">
    <source>
        <dbReference type="EMBL" id="OAN15483.1"/>
    </source>
</evidence>
<keyword evidence="1" id="KW-0812">Transmembrane</keyword>
<gene>
    <name evidence="2" type="ORF">A3783_05990</name>
</gene>
<evidence type="ECO:0008006" key="4">
    <source>
        <dbReference type="Google" id="ProtNLM"/>
    </source>
</evidence>
<feature type="transmembrane region" description="Helical" evidence="1">
    <location>
        <begin position="284"/>
        <end position="306"/>
    </location>
</feature>
<proteinExistence type="predicted"/>
<reference evidence="2 3" key="1">
    <citation type="submission" date="2016-03" db="EMBL/GenBank/DDBJ databases">
        <authorList>
            <person name="Cho S.-Y."/>
            <person name="Lim S."/>
            <person name="Kim H."/>
            <person name="Soh E.H."/>
            <person name="Moon J.S."/>
        </authorList>
    </citation>
    <scope>NUCLEOTIDE SEQUENCE [LARGE SCALE GENOMIC DNA]</scope>
    <source>
        <strain evidence="2 3">KCTC 3810</strain>
    </source>
</reference>
<dbReference type="Proteomes" id="UP000078447">
    <property type="component" value="Unassembled WGS sequence"/>
</dbReference>
<accession>A0ABX2VB76</accession>
<sequence>MSRLIRFELYKLCTSIPAMLFIAALLLYLMPSVFSEEEANVRAKYAAWEGPATAETFKKIHDRANKINDENYDLSGQPDSVVSFENKAFAHLFNIEEAQILKAQGLETLTNGLAKSGFEERDRALHTSLLEQINLDTIQYHIPAEKAVTFTTQAGVAVLLFPLLLLIAFIYSKERVSGVDQYQLPAVNGRTKLLTAKLLAGSIFLTGISLVVHLGILCLAWYRFGTIDWSAPMQVMEGLTNSPYPFSIGQYWLVSFGYQTFVLIVLGIWVLAISFFVKTAIHAILWSSILMGVPLLYQFVISGTFFPETKVFEQGILFFPSRALLTGEVFKTYQTINLGIPLLLPAAILLVQVIVTLIVLKVLYQTSRKRQVV</sequence>
<feature type="transmembrane region" description="Helical" evidence="1">
    <location>
        <begin position="150"/>
        <end position="171"/>
    </location>
</feature>
<name>A0ABX2VB76_9BACL</name>
<dbReference type="EMBL" id="LVVL01000001">
    <property type="protein sequence ID" value="OAN15483.1"/>
    <property type="molecule type" value="Genomic_DNA"/>
</dbReference>
<protein>
    <recommendedName>
        <fullName evidence="4">ABC-2 family transporter protein</fullName>
    </recommendedName>
</protein>
<evidence type="ECO:0000313" key="3">
    <source>
        <dbReference type="Proteomes" id="UP000078447"/>
    </source>
</evidence>
<keyword evidence="1" id="KW-1133">Transmembrane helix</keyword>
<organism evidence="2 3">
    <name type="scientific">Exiguobacterium undae</name>
    <dbReference type="NCBI Taxonomy" id="169177"/>
    <lineage>
        <taxon>Bacteria</taxon>
        <taxon>Bacillati</taxon>
        <taxon>Bacillota</taxon>
        <taxon>Bacilli</taxon>
        <taxon>Bacillales</taxon>
        <taxon>Bacillales Family XII. Incertae Sedis</taxon>
        <taxon>Exiguobacterium</taxon>
    </lineage>
</organism>
<comment type="caution">
    <text evidence="2">The sequence shown here is derived from an EMBL/GenBank/DDBJ whole genome shotgun (WGS) entry which is preliminary data.</text>
</comment>
<feature type="transmembrane region" description="Helical" evidence="1">
    <location>
        <begin position="198"/>
        <end position="222"/>
    </location>
</feature>
<dbReference type="RefSeq" id="WP_028106319.1">
    <property type="nucleotide sequence ID" value="NZ_LVVL01000001.1"/>
</dbReference>
<evidence type="ECO:0000256" key="1">
    <source>
        <dbReference type="SAM" id="Phobius"/>
    </source>
</evidence>
<keyword evidence="3" id="KW-1185">Reference proteome</keyword>
<keyword evidence="1" id="KW-0472">Membrane</keyword>
<feature type="transmembrane region" description="Helical" evidence="1">
    <location>
        <begin position="251"/>
        <end position="277"/>
    </location>
</feature>
<feature type="transmembrane region" description="Helical" evidence="1">
    <location>
        <begin position="342"/>
        <end position="364"/>
    </location>
</feature>
<feature type="transmembrane region" description="Helical" evidence="1">
    <location>
        <begin position="12"/>
        <end position="30"/>
    </location>
</feature>